<dbReference type="EMBL" id="RQXT01000014">
    <property type="protein sequence ID" value="RRI01778.1"/>
    <property type="molecule type" value="Genomic_DNA"/>
</dbReference>
<gene>
    <name evidence="3" type="primary">proX</name>
    <name evidence="3" type="ORF">EH240_14200</name>
</gene>
<dbReference type="NCBIfam" id="NF008334">
    <property type="entry name" value="PRK11119.1"/>
    <property type="match status" value="1"/>
</dbReference>
<sequence length="322" mass="35513">MRTKLLLTMAAMILATPAAQAETVRPIGSGQLGHQIIYDVIEAGLTQLGYQNGEMLTGTYPVINLSVAQGDADYSAVYWKPLQDQFFAQAGGDDKLLLAGPLYTGAMQGYFIDKATADAHHITLLDQMKDPAIAALFDTDGDGKANLIGCNPGWGCEAVIEHQLDAYGLRDHINHDKGEYFALIANAIENYKHGKPIFYTDWQPEWTNAVLVPDKDVVFLNVPFSSLPGVENANTKWKDGRDPGFAYNDNYILVNKKFAEANPKAWTFFNGLRMPIEDLNAVMYRINSGEKSPEQIEAIAKEWIAKHQAEWDALIAKAKSAS</sequence>
<evidence type="ECO:0000313" key="3">
    <source>
        <dbReference type="EMBL" id="RRI01778.1"/>
    </source>
</evidence>
<organism evidence="3 4">
    <name type="scientific">Mesorhizobium tamadayense</name>
    <dbReference type="NCBI Taxonomy" id="425306"/>
    <lineage>
        <taxon>Bacteria</taxon>
        <taxon>Pseudomonadati</taxon>
        <taxon>Pseudomonadota</taxon>
        <taxon>Alphaproteobacteria</taxon>
        <taxon>Hyphomicrobiales</taxon>
        <taxon>Phyllobacteriaceae</taxon>
        <taxon>Mesorhizobium</taxon>
    </lineage>
</organism>
<dbReference type="GO" id="GO:0043190">
    <property type="term" value="C:ATP-binding cassette (ABC) transporter complex"/>
    <property type="evidence" value="ECO:0007669"/>
    <property type="project" value="InterPro"/>
</dbReference>
<comment type="caution">
    <text evidence="3">The sequence shown here is derived from an EMBL/GenBank/DDBJ whole genome shotgun (WGS) entry which is preliminary data.</text>
</comment>
<name>A0A3P3FT90_9HYPH</name>
<proteinExistence type="predicted"/>
<dbReference type="RefSeq" id="WP_124999178.1">
    <property type="nucleotide sequence ID" value="NZ_RQXT01000014.1"/>
</dbReference>
<feature type="chain" id="PRO_5017994536" evidence="1">
    <location>
        <begin position="22"/>
        <end position="322"/>
    </location>
</feature>
<dbReference type="Pfam" id="PF04069">
    <property type="entry name" value="OpuAC"/>
    <property type="match status" value="1"/>
</dbReference>
<evidence type="ECO:0000313" key="4">
    <source>
        <dbReference type="Proteomes" id="UP000273786"/>
    </source>
</evidence>
<dbReference type="OrthoDB" id="9786266at2"/>
<dbReference type="Gene3D" id="3.40.190.100">
    <property type="entry name" value="Glycine betaine-binding periplasmic protein, domain 2"/>
    <property type="match status" value="1"/>
</dbReference>
<dbReference type="SUPFAM" id="SSF53850">
    <property type="entry name" value="Periplasmic binding protein-like II"/>
    <property type="match status" value="1"/>
</dbReference>
<dbReference type="InterPro" id="IPR007210">
    <property type="entry name" value="ABC_Gly_betaine_transp_sub-bd"/>
</dbReference>
<keyword evidence="4" id="KW-1185">Reference proteome</keyword>
<protein>
    <submittedName>
        <fullName evidence="3">Proline/glycine betaine ABC transporter substrate-binding protein ProX</fullName>
    </submittedName>
</protein>
<dbReference type="GO" id="GO:0022857">
    <property type="term" value="F:transmembrane transporter activity"/>
    <property type="evidence" value="ECO:0007669"/>
    <property type="project" value="InterPro"/>
</dbReference>
<accession>A0A3P3FT90</accession>
<dbReference type="AlphaFoldDB" id="A0A3P3FT90"/>
<keyword evidence="1" id="KW-0732">Signal</keyword>
<evidence type="ECO:0000256" key="1">
    <source>
        <dbReference type="SAM" id="SignalP"/>
    </source>
</evidence>
<feature type="signal peptide" evidence="1">
    <location>
        <begin position="1"/>
        <end position="21"/>
    </location>
</feature>
<reference evidence="3 4" key="1">
    <citation type="submission" date="2018-11" db="EMBL/GenBank/DDBJ databases">
        <title>the genome of Mesorhizobium tamadayense DSM 28320.</title>
        <authorList>
            <person name="Gao J."/>
        </authorList>
    </citation>
    <scope>NUCLEOTIDE SEQUENCE [LARGE SCALE GENOMIC DNA]</scope>
    <source>
        <strain evidence="3 4">DSM 28320</strain>
    </source>
</reference>
<evidence type="ECO:0000259" key="2">
    <source>
        <dbReference type="Pfam" id="PF04069"/>
    </source>
</evidence>
<dbReference type="Proteomes" id="UP000273786">
    <property type="component" value="Unassembled WGS sequence"/>
</dbReference>
<dbReference type="Gene3D" id="3.40.190.10">
    <property type="entry name" value="Periplasmic binding protein-like II"/>
    <property type="match status" value="1"/>
</dbReference>
<feature type="domain" description="ABC-type glycine betaine transport system substrate-binding" evidence="2">
    <location>
        <begin position="33"/>
        <end position="306"/>
    </location>
</feature>